<proteinExistence type="predicted"/>
<name>A0A830EF47_9EURY</name>
<evidence type="ECO:0000313" key="2">
    <source>
        <dbReference type="EMBL" id="GGJ04196.1"/>
    </source>
</evidence>
<feature type="region of interest" description="Disordered" evidence="1">
    <location>
        <begin position="1"/>
        <end position="20"/>
    </location>
</feature>
<accession>A0A830EF47</accession>
<sequence>MITGNESDFPFGDALSPAQLDTETGEYTKLAAVLELVGEHEGEEAEFQLVVAERFFESS</sequence>
<evidence type="ECO:0000256" key="1">
    <source>
        <dbReference type="SAM" id="MobiDB-lite"/>
    </source>
</evidence>
<reference evidence="2" key="1">
    <citation type="journal article" date="2014" name="Int. J. Syst. Evol. Microbiol.">
        <title>Complete genome sequence of Corynebacterium casei LMG S-19264T (=DSM 44701T), isolated from a smear-ripened cheese.</title>
        <authorList>
            <consortium name="US DOE Joint Genome Institute (JGI-PGF)"/>
            <person name="Walter F."/>
            <person name="Albersmeier A."/>
            <person name="Kalinowski J."/>
            <person name="Ruckert C."/>
        </authorList>
    </citation>
    <scope>NUCLEOTIDE SEQUENCE</scope>
    <source>
        <strain evidence="2">JCM 14359</strain>
    </source>
</reference>
<comment type="caution">
    <text evidence="2">The sequence shown here is derived from an EMBL/GenBank/DDBJ whole genome shotgun (WGS) entry which is preliminary data.</text>
</comment>
<keyword evidence="3" id="KW-1185">Reference proteome</keyword>
<dbReference type="AlphaFoldDB" id="A0A830EF47"/>
<dbReference type="EMBL" id="BMOC01000006">
    <property type="protein sequence ID" value="GGJ04196.1"/>
    <property type="molecule type" value="Genomic_DNA"/>
</dbReference>
<organism evidence="2 3">
    <name type="scientific">Halobellus salinus</name>
    <dbReference type="NCBI Taxonomy" id="931585"/>
    <lineage>
        <taxon>Archaea</taxon>
        <taxon>Methanobacteriati</taxon>
        <taxon>Methanobacteriota</taxon>
        <taxon>Stenosarchaea group</taxon>
        <taxon>Halobacteria</taxon>
        <taxon>Halobacteriales</taxon>
        <taxon>Haloferacaceae</taxon>
        <taxon>Halobellus</taxon>
    </lineage>
</organism>
<evidence type="ECO:0000313" key="3">
    <source>
        <dbReference type="Proteomes" id="UP000653099"/>
    </source>
</evidence>
<protein>
    <submittedName>
        <fullName evidence="2">Uncharacterized protein</fullName>
    </submittedName>
</protein>
<reference evidence="2" key="2">
    <citation type="submission" date="2020-09" db="EMBL/GenBank/DDBJ databases">
        <authorList>
            <person name="Sun Q."/>
            <person name="Ohkuma M."/>
        </authorList>
    </citation>
    <scope>NUCLEOTIDE SEQUENCE</scope>
    <source>
        <strain evidence="2">JCM 14359</strain>
    </source>
</reference>
<dbReference type="Proteomes" id="UP000653099">
    <property type="component" value="Unassembled WGS sequence"/>
</dbReference>
<gene>
    <name evidence="2" type="ORF">GCM10008995_12490</name>
</gene>